<dbReference type="InterPro" id="IPR011011">
    <property type="entry name" value="Znf_FYVE_PHD"/>
</dbReference>
<organism evidence="6 7">
    <name type="scientific">Aphis craccivora</name>
    <name type="common">Cowpea aphid</name>
    <dbReference type="NCBI Taxonomy" id="307492"/>
    <lineage>
        <taxon>Eukaryota</taxon>
        <taxon>Metazoa</taxon>
        <taxon>Ecdysozoa</taxon>
        <taxon>Arthropoda</taxon>
        <taxon>Hexapoda</taxon>
        <taxon>Insecta</taxon>
        <taxon>Pterygota</taxon>
        <taxon>Neoptera</taxon>
        <taxon>Paraneoptera</taxon>
        <taxon>Hemiptera</taxon>
        <taxon>Sternorrhyncha</taxon>
        <taxon>Aphidomorpha</taxon>
        <taxon>Aphidoidea</taxon>
        <taxon>Aphididae</taxon>
        <taxon>Aphidini</taxon>
        <taxon>Aphis</taxon>
        <taxon>Aphis</taxon>
    </lineage>
</organism>
<keyword evidence="7" id="KW-1185">Reference proteome</keyword>
<keyword evidence="2 4" id="KW-0863">Zinc-finger</keyword>
<dbReference type="PROSITE" id="PS50016">
    <property type="entry name" value="ZF_PHD_2"/>
    <property type="match status" value="1"/>
</dbReference>
<dbReference type="SUPFAM" id="SSF57903">
    <property type="entry name" value="FYVE/PHD zinc finger"/>
    <property type="match status" value="1"/>
</dbReference>
<dbReference type="OrthoDB" id="7695472at2759"/>
<dbReference type="InterPro" id="IPR013083">
    <property type="entry name" value="Znf_RING/FYVE/PHD"/>
</dbReference>
<gene>
    <name evidence="6" type="ORF">FWK35_00029209</name>
</gene>
<keyword evidence="1" id="KW-0479">Metal-binding</keyword>
<evidence type="ECO:0000259" key="5">
    <source>
        <dbReference type="PROSITE" id="PS50016"/>
    </source>
</evidence>
<dbReference type="PANTHER" id="PTHR31569">
    <property type="entry name" value="SWIM-TYPE DOMAIN-CONTAINING PROTEIN"/>
    <property type="match status" value="1"/>
</dbReference>
<dbReference type="InterPro" id="IPR019787">
    <property type="entry name" value="Znf_PHD-finger"/>
</dbReference>
<name>A0A6G0VU22_APHCR</name>
<evidence type="ECO:0000256" key="2">
    <source>
        <dbReference type="ARBA" id="ARBA00022771"/>
    </source>
</evidence>
<keyword evidence="3" id="KW-0862">Zinc</keyword>
<dbReference type="AlphaFoldDB" id="A0A6G0VU22"/>
<dbReference type="InterPro" id="IPR052579">
    <property type="entry name" value="Zinc_finger_SWIM"/>
</dbReference>
<dbReference type="GO" id="GO:0008270">
    <property type="term" value="F:zinc ion binding"/>
    <property type="evidence" value="ECO:0007669"/>
    <property type="project" value="UniProtKB-KW"/>
</dbReference>
<dbReference type="Gene3D" id="3.30.40.10">
    <property type="entry name" value="Zinc/RING finger domain, C3HC4 (zinc finger)"/>
    <property type="match status" value="1"/>
</dbReference>
<dbReference type="InterPro" id="IPR001965">
    <property type="entry name" value="Znf_PHD"/>
</dbReference>
<protein>
    <submittedName>
        <fullName evidence="6">Protein FAR-RED ELONGATED HYPOCOTYL 3-like</fullName>
    </submittedName>
</protein>
<evidence type="ECO:0000313" key="6">
    <source>
        <dbReference type="EMBL" id="KAF0706529.1"/>
    </source>
</evidence>
<feature type="non-terminal residue" evidence="6">
    <location>
        <position position="1"/>
    </location>
</feature>
<comment type="caution">
    <text evidence="6">The sequence shown here is derived from an EMBL/GenBank/DDBJ whole genome shotgun (WGS) entry which is preliminary data.</text>
</comment>
<sequence>FHCLRSMSREITCEKMKINSGERLMYLEIIQSIVYAKNESNYDEIRQKLEDTNIKTVIDYFNKNWHGIKTEWVVHFQSKFMTLGNRTNNRLESINQKITQVVTKFSRLDQLFQGLEMLMVTLRTERDHIATKCFSKTPIESKISHIDKVKVVSHFNMTGIVNSGEGDLNVTTTTCECTFITSMCLPCHHIFRLRKMYDLSLYCPELCADRWTRRYYQDVCRHEKYQQAYVQAKKLASLASEASGTVFQKRKKLLNFIANAWEKNEEVELDDLFDQEGQEVSETEEPQELVLNEPQELVLNEPQELVLNELPILPPRIPKRCRPKGNSKFLVKVMIRQQLVFQKKRKVNSVGFVCFQKLPLKIKQSEMLKWLVNEELAMLAINANKLISESDVECIPERVPSAIIDETIAVGEIKQFFTTDGWTAVQQNIHAKKQRATWLCPVCSEDASTKSICCNRCLEWSHFICARVNENVKSKQWFCNTCKLAAK</sequence>
<dbReference type="PANTHER" id="PTHR31569:SF4">
    <property type="entry name" value="SWIM-TYPE DOMAIN-CONTAINING PROTEIN"/>
    <property type="match status" value="1"/>
</dbReference>
<reference evidence="6 7" key="1">
    <citation type="submission" date="2019-08" db="EMBL/GenBank/DDBJ databases">
        <title>Whole genome of Aphis craccivora.</title>
        <authorList>
            <person name="Voronova N.V."/>
            <person name="Shulinski R.S."/>
            <person name="Bandarenka Y.V."/>
            <person name="Zhorov D.G."/>
            <person name="Warner D."/>
        </authorList>
    </citation>
    <scope>NUCLEOTIDE SEQUENCE [LARGE SCALE GENOMIC DNA]</scope>
    <source>
        <strain evidence="6">180601</strain>
        <tissue evidence="6">Whole Body</tissue>
    </source>
</reference>
<accession>A0A6G0VU22</accession>
<dbReference type="Pfam" id="PF00628">
    <property type="entry name" value="PHD"/>
    <property type="match status" value="1"/>
</dbReference>
<feature type="domain" description="PHD-type" evidence="5">
    <location>
        <begin position="437"/>
        <end position="485"/>
    </location>
</feature>
<dbReference type="SMART" id="SM00249">
    <property type="entry name" value="PHD"/>
    <property type="match status" value="1"/>
</dbReference>
<evidence type="ECO:0000256" key="4">
    <source>
        <dbReference type="PROSITE-ProRule" id="PRU00146"/>
    </source>
</evidence>
<proteinExistence type="predicted"/>
<evidence type="ECO:0000256" key="3">
    <source>
        <dbReference type="ARBA" id="ARBA00022833"/>
    </source>
</evidence>
<dbReference type="EMBL" id="VUJU01012882">
    <property type="protein sequence ID" value="KAF0706529.1"/>
    <property type="molecule type" value="Genomic_DNA"/>
</dbReference>
<evidence type="ECO:0000313" key="7">
    <source>
        <dbReference type="Proteomes" id="UP000478052"/>
    </source>
</evidence>
<evidence type="ECO:0000256" key="1">
    <source>
        <dbReference type="ARBA" id="ARBA00022723"/>
    </source>
</evidence>
<dbReference type="Proteomes" id="UP000478052">
    <property type="component" value="Unassembled WGS sequence"/>
</dbReference>